<comment type="caution">
    <text evidence="3">The sequence shown here is derived from an EMBL/GenBank/DDBJ whole genome shotgun (WGS) entry which is preliminary data.</text>
</comment>
<dbReference type="InterPro" id="IPR037523">
    <property type="entry name" value="VOC_core"/>
</dbReference>
<protein>
    <submittedName>
        <fullName evidence="3">Glyoxalase</fullName>
    </submittedName>
</protein>
<dbReference type="Proteomes" id="UP000238937">
    <property type="component" value="Unassembled WGS sequence"/>
</dbReference>
<dbReference type="Pfam" id="PF00903">
    <property type="entry name" value="Glyoxalase"/>
    <property type="match status" value="2"/>
</dbReference>
<feature type="domain" description="VOC" evidence="2">
    <location>
        <begin position="9"/>
        <end position="161"/>
    </location>
</feature>
<dbReference type="PANTHER" id="PTHR43048">
    <property type="entry name" value="METHYLMALONYL-COA EPIMERASE"/>
    <property type="match status" value="1"/>
</dbReference>
<evidence type="ECO:0000313" key="4">
    <source>
        <dbReference type="Proteomes" id="UP000238937"/>
    </source>
</evidence>
<dbReference type="PANTHER" id="PTHR43048:SF3">
    <property type="entry name" value="METHYLMALONYL-COA EPIMERASE, MITOCHONDRIAL"/>
    <property type="match status" value="1"/>
</dbReference>
<organism evidence="3 4">
    <name type="scientific">Chamaesiphon polymorphus CCALA 037</name>
    <dbReference type="NCBI Taxonomy" id="2107692"/>
    <lineage>
        <taxon>Bacteria</taxon>
        <taxon>Bacillati</taxon>
        <taxon>Cyanobacteriota</taxon>
        <taxon>Cyanophyceae</taxon>
        <taxon>Gomontiellales</taxon>
        <taxon>Chamaesiphonaceae</taxon>
        <taxon>Chamaesiphon</taxon>
    </lineage>
</organism>
<gene>
    <name evidence="3" type="ORF">C7B77_11270</name>
</gene>
<name>A0A2T1GG63_9CYAN</name>
<keyword evidence="4" id="KW-1185">Reference proteome</keyword>
<dbReference type="InterPro" id="IPR051785">
    <property type="entry name" value="MMCE/EMCE_epimerase"/>
</dbReference>
<accession>A0A2T1GG63</accession>
<dbReference type="SUPFAM" id="SSF54593">
    <property type="entry name" value="Glyoxalase/Bleomycin resistance protein/Dihydroxybiphenyl dioxygenase"/>
    <property type="match status" value="2"/>
</dbReference>
<keyword evidence="1" id="KW-0479">Metal-binding</keyword>
<dbReference type="InterPro" id="IPR029068">
    <property type="entry name" value="Glyas_Bleomycin-R_OHBP_Dase"/>
</dbReference>
<evidence type="ECO:0000256" key="1">
    <source>
        <dbReference type="ARBA" id="ARBA00022723"/>
    </source>
</evidence>
<dbReference type="GO" id="GO:0046872">
    <property type="term" value="F:metal ion binding"/>
    <property type="evidence" value="ECO:0007669"/>
    <property type="project" value="UniProtKB-KW"/>
</dbReference>
<dbReference type="GO" id="GO:0004493">
    <property type="term" value="F:methylmalonyl-CoA epimerase activity"/>
    <property type="evidence" value="ECO:0007669"/>
    <property type="project" value="TreeGrafter"/>
</dbReference>
<dbReference type="InterPro" id="IPR018146">
    <property type="entry name" value="Glyoxalase_1_CS"/>
</dbReference>
<reference evidence="3 4" key="1">
    <citation type="submission" date="2018-03" db="EMBL/GenBank/DDBJ databases">
        <title>The ancient ancestry and fast evolution of plastids.</title>
        <authorList>
            <person name="Moore K.R."/>
            <person name="Magnabosco C."/>
            <person name="Momper L."/>
            <person name="Gold D.A."/>
            <person name="Bosak T."/>
            <person name="Fournier G.P."/>
        </authorList>
    </citation>
    <scope>NUCLEOTIDE SEQUENCE [LARGE SCALE GENOMIC DNA]</scope>
    <source>
        <strain evidence="3 4">CCALA 037</strain>
    </source>
</reference>
<evidence type="ECO:0000259" key="2">
    <source>
        <dbReference type="PROSITE" id="PS51819"/>
    </source>
</evidence>
<dbReference type="GO" id="GO:0046491">
    <property type="term" value="P:L-methylmalonyl-CoA metabolic process"/>
    <property type="evidence" value="ECO:0007669"/>
    <property type="project" value="TreeGrafter"/>
</dbReference>
<dbReference type="PROSITE" id="PS51819">
    <property type="entry name" value="VOC"/>
    <property type="match status" value="2"/>
</dbReference>
<dbReference type="PROSITE" id="PS00934">
    <property type="entry name" value="GLYOXALASE_I_1"/>
    <property type="match status" value="1"/>
</dbReference>
<sequence>MRMVMSINQVKSIAMTVADMDRSIEFYTTVLAFTKIADRQVIGVEAVDESCLSADRVPQATKIQLRVVELQLGNETIELTEFLTLKGRPIPSDSRSHDRWFQHIAIVVSDMDRAYQHLQQHRVSQTSPNPQTLPAWNAIAGGIQAMYFRDPDGRDLELIHFPPGKGDPKWQQPTDALFLGIDHTAIVVADTSASRAFYCDLLGMKLQQESENFGVEQELLSGVANAKVRISSLAAPTGLGIELLEYLEPIDGRPMPPDTESNDLWYCETTLVVADTMDTVDRLNTANFPLACAEVTPSDTSALEFDRDFLILDPDGHTIRLVDR</sequence>
<dbReference type="Gene3D" id="3.10.180.10">
    <property type="entry name" value="2,3-Dihydroxybiphenyl 1,2-Dioxygenase, domain 1"/>
    <property type="match status" value="2"/>
</dbReference>
<dbReference type="InterPro" id="IPR004360">
    <property type="entry name" value="Glyas_Fos-R_dOase_dom"/>
</dbReference>
<dbReference type="GO" id="GO:0004462">
    <property type="term" value="F:lactoylglutathione lyase activity"/>
    <property type="evidence" value="ECO:0007669"/>
    <property type="project" value="InterPro"/>
</dbReference>
<evidence type="ECO:0000313" key="3">
    <source>
        <dbReference type="EMBL" id="PSB56603.1"/>
    </source>
</evidence>
<proteinExistence type="predicted"/>
<dbReference type="EMBL" id="PVWO01000117">
    <property type="protein sequence ID" value="PSB56603.1"/>
    <property type="molecule type" value="Genomic_DNA"/>
</dbReference>
<feature type="domain" description="VOC" evidence="2">
    <location>
        <begin position="180"/>
        <end position="324"/>
    </location>
</feature>
<dbReference type="AlphaFoldDB" id="A0A2T1GG63"/>